<evidence type="ECO:0000313" key="1">
    <source>
        <dbReference type="EMBL" id="ABP35304.1"/>
    </source>
</evidence>
<dbReference type="RefSeq" id="YP_001152058.1">
    <property type="nucleotide sequence ID" value="NC_004677.2"/>
</dbReference>
<protein>
    <submittedName>
        <fullName evidence="1">ORF47c</fullName>
    </submittedName>
</protein>
<keyword evidence="1" id="KW-0934">Plastid</keyword>
<proteinExistence type="predicted"/>
<sequence length="47" mass="5788">MCLTSRPNTATIQQFIYLLFWIDNSVLCRYNSSIHNRNRYLRFIIYQ</sequence>
<reference evidence="1" key="1">
    <citation type="submission" date="2007-04" db="EMBL/GenBank/DDBJ databases">
        <authorList>
            <person name="Noh E.W."/>
            <person name="Lee J.S."/>
            <person name="Choi Y.I."/>
            <person name="Han M.S."/>
            <person name="Yi Y.S."/>
            <person name="Han S.U."/>
        </authorList>
    </citation>
    <scope>NUCLEOTIDE SEQUENCE</scope>
</reference>
<organism evidence="1">
    <name type="scientific">Pinus koraiensis</name>
    <name type="common">Korean pine</name>
    <dbReference type="NCBI Taxonomy" id="88728"/>
    <lineage>
        <taxon>Eukaryota</taxon>
        <taxon>Viridiplantae</taxon>
        <taxon>Streptophyta</taxon>
        <taxon>Embryophyta</taxon>
        <taxon>Tracheophyta</taxon>
        <taxon>Spermatophyta</taxon>
        <taxon>Pinopsida</taxon>
        <taxon>Pinidae</taxon>
        <taxon>Conifers I</taxon>
        <taxon>Pinales</taxon>
        <taxon>Pinaceae</taxon>
        <taxon>Pinus</taxon>
        <taxon>Pinus subgen. Strobus</taxon>
    </lineage>
</organism>
<dbReference type="EMBL" id="AY228468">
    <property type="protein sequence ID" value="ABP35304.1"/>
    <property type="molecule type" value="Genomic_DNA"/>
</dbReference>
<dbReference type="AlphaFoldDB" id="A4QMI5"/>
<keyword evidence="1" id="KW-0150">Chloroplast</keyword>
<geneLocation type="chloroplast" evidence="1"/>
<dbReference type="GeneID" id="5048486"/>
<name>A4QMI5_PINKO</name>
<accession>A4QMI5</accession>